<dbReference type="KEGG" id="sur:STAUR_0886"/>
<dbReference type="STRING" id="378806.STAUR_0886"/>
<dbReference type="RefSeq" id="WP_002612780.1">
    <property type="nucleotide sequence ID" value="NC_014623.1"/>
</dbReference>
<accession>Q096L4</accession>
<dbReference type="PATRIC" id="fig|378806.16.peg.6893"/>
<reference evidence="2 4" key="2">
    <citation type="journal article" date="2011" name="Mol. Biol. Evol.">
        <title>Comparative genomic analysis of fruiting body formation in Myxococcales.</title>
        <authorList>
            <person name="Huntley S."/>
            <person name="Hamann N."/>
            <person name="Wegener-Feldbrugge S."/>
            <person name="Treuner-Lange A."/>
            <person name="Kube M."/>
            <person name="Reinhardt R."/>
            <person name="Klages S."/>
            <person name="Muller R."/>
            <person name="Ronning C.M."/>
            <person name="Nierman W.C."/>
            <person name="Sogaard-Andersen L."/>
        </authorList>
    </citation>
    <scope>NUCLEOTIDE SEQUENCE [LARGE SCALE GENOMIC DNA]</scope>
    <source>
        <strain evidence="2 4">DW4/3-1</strain>
    </source>
</reference>
<keyword evidence="4" id="KW-1185">Reference proteome</keyword>
<dbReference type="EMBL" id="CP002271">
    <property type="protein sequence ID" value="ADO68690.1"/>
    <property type="molecule type" value="Genomic_DNA"/>
</dbReference>
<evidence type="ECO:0000313" key="4">
    <source>
        <dbReference type="Proteomes" id="UP000001351"/>
    </source>
</evidence>
<evidence type="ECO:0000313" key="5">
    <source>
        <dbReference type="Proteomes" id="UP000032702"/>
    </source>
</evidence>
<feature type="transmembrane region" description="Helical" evidence="1">
    <location>
        <begin position="89"/>
        <end position="107"/>
    </location>
</feature>
<organism evidence="3 5">
    <name type="scientific">Stigmatella aurantiaca (strain DW4/3-1)</name>
    <dbReference type="NCBI Taxonomy" id="378806"/>
    <lineage>
        <taxon>Bacteria</taxon>
        <taxon>Pseudomonadati</taxon>
        <taxon>Myxococcota</taxon>
        <taxon>Myxococcia</taxon>
        <taxon>Myxococcales</taxon>
        <taxon>Cystobacterineae</taxon>
        <taxon>Archangiaceae</taxon>
        <taxon>Stigmatella</taxon>
    </lineage>
</organism>
<name>Q096L4_STIAD</name>
<evidence type="ECO:0000313" key="3">
    <source>
        <dbReference type="EMBL" id="EAU67640.1"/>
    </source>
</evidence>
<dbReference type="AlphaFoldDB" id="Q096L4"/>
<evidence type="ECO:0000313" key="2">
    <source>
        <dbReference type="EMBL" id="ADO68690.1"/>
    </source>
</evidence>
<keyword evidence="1" id="KW-0812">Transmembrane</keyword>
<proteinExistence type="predicted"/>
<reference evidence="3 5" key="1">
    <citation type="submission" date="2006-04" db="EMBL/GenBank/DDBJ databases">
        <authorList>
            <person name="Nierman W.C."/>
        </authorList>
    </citation>
    <scope>NUCLEOTIDE SEQUENCE [LARGE SCALE GENOMIC DNA]</scope>
    <source>
        <strain evidence="3 5">DW4/3-1</strain>
    </source>
</reference>
<dbReference type="Proteomes" id="UP000032702">
    <property type="component" value="Unassembled WGS sequence"/>
</dbReference>
<dbReference type="EMBL" id="AAMD01000029">
    <property type="protein sequence ID" value="EAU67640.1"/>
    <property type="molecule type" value="Genomic_DNA"/>
</dbReference>
<evidence type="ECO:0000256" key="1">
    <source>
        <dbReference type="SAM" id="Phobius"/>
    </source>
</evidence>
<protein>
    <submittedName>
        <fullName evidence="2">Conserved uncharacterized protein</fullName>
    </submittedName>
</protein>
<dbReference type="Proteomes" id="UP000001351">
    <property type="component" value="Chromosome"/>
</dbReference>
<dbReference type="HOGENOM" id="CLU_129267_0_0_7"/>
<gene>
    <name evidence="2" type="ordered locus">STAUR_0886</name>
    <name evidence="3" type="ORF">STIAU_0594</name>
</gene>
<feature type="transmembrane region" description="Helical" evidence="1">
    <location>
        <begin position="30"/>
        <end position="49"/>
    </location>
</feature>
<keyword evidence="1" id="KW-0472">Membrane</keyword>
<sequence length="150" mass="15536">MDGTQVLGPTPERIEEFAQLVLDAVQNKNYALLVSLVVVLAVYVLRKFGGNYIPFFRTDRGGAVLVLAFSLAGAVANALAAGAPLSGGLLLTALQVGLTAAGGFTLIKRILFGGADIAEAEKAGEVAAGRITDKAAAIRVLEALNRKDNL</sequence>
<keyword evidence="1" id="KW-1133">Transmembrane helix</keyword>
<feature type="transmembrane region" description="Helical" evidence="1">
    <location>
        <begin position="61"/>
        <end position="83"/>
    </location>
</feature>